<dbReference type="InterPro" id="IPR050319">
    <property type="entry name" value="ABC_transp_ATP-bind"/>
</dbReference>
<organism evidence="6 7">
    <name type="scientific">Agreia bicolorata</name>
    <dbReference type="NCBI Taxonomy" id="110935"/>
    <lineage>
        <taxon>Bacteria</taxon>
        <taxon>Bacillati</taxon>
        <taxon>Actinomycetota</taxon>
        <taxon>Actinomycetes</taxon>
        <taxon>Micrococcales</taxon>
        <taxon>Microbacteriaceae</taxon>
        <taxon>Agreia</taxon>
    </lineage>
</organism>
<protein>
    <submittedName>
        <fullName evidence="6">ABC transporter</fullName>
    </submittedName>
</protein>
<evidence type="ECO:0000256" key="2">
    <source>
        <dbReference type="ARBA" id="ARBA00022448"/>
    </source>
</evidence>
<evidence type="ECO:0000256" key="3">
    <source>
        <dbReference type="ARBA" id="ARBA00022741"/>
    </source>
</evidence>
<evidence type="ECO:0000256" key="4">
    <source>
        <dbReference type="ARBA" id="ARBA00022840"/>
    </source>
</evidence>
<dbReference type="EMBL" id="FUYG01000002">
    <property type="protein sequence ID" value="SKA85663.1"/>
    <property type="molecule type" value="Genomic_DNA"/>
</dbReference>
<reference evidence="7" key="1">
    <citation type="submission" date="2017-02" db="EMBL/GenBank/DDBJ databases">
        <authorList>
            <person name="Varghese N."/>
            <person name="Submissions S."/>
        </authorList>
    </citation>
    <scope>NUCLEOTIDE SEQUENCE [LARGE SCALE GENOMIC DNA]</scope>
    <source>
        <strain evidence="7">VKM Ac-2052</strain>
    </source>
</reference>
<keyword evidence="4" id="KW-0067">ATP-binding</keyword>
<dbReference type="InterPro" id="IPR027417">
    <property type="entry name" value="P-loop_NTPase"/>
</dbReference>
<proteinExistence type="inferred from homology"/>
<dbReference type="AlphaFoldDB" id="A0A1T4X7Q0"/>
<keyword evidence="3" id="KW-0547">Nucleotide-binding</keyword>
<dbReference type="InterPro" id="IPR003593">
    <property type="entry name" value="AAA+_ATPase"/>
</dbReference>
<evidence type="ECO:0000256" key="1">
    <source>
        <dbReference type="ARBA" id="ARBA00005417"/>
    </source>
</evidence>
<dbReference type="Proteomes" id="UP000189735">
    <property type="component" value="Unassembled WGS sequence"/>
</dbReference>
<dbReference type="InterPro" id="IPR003439">
    <property type="entry name" value="ABC_transporter-like_ATP-bd"/>
</dbReference>
<evidence type="ECO:0000313" key="6">
    <source>
        <dbReference type="EMBL" id="SKA85663.1"/>
    </source>
</evidence>
<evidence type="ECO:0000259" key="5">
    <source>
        <dbReference type="PROSITE" id="PS50893"/>
    </source>
</evidence>
<dbReference type="SUPFAM" id="SSF52540">
    <property type="entry name" value="P-loop containing nucleoside triphosphate hydrolases"/>
    <property type="match status" value="1"/>
</dbReference>
<dbReference type="SMART" id="SM00382">
    <property type="entry name" value="AAA"/>
    <property type="match status" value="1"/>
</dbReference>
<comment type="similarity">
    <text evidence="1">Belongs to the ABC transporter superfamily.</text>
</comment>
<dbReference type="InterPro" id="IPR017871">
    <property type="entry name" value="ABC_transporter-like_CS"/>
</dbReference>
<dbReference type="GO" id="GO:0016887">
    <property type="term" value="F:ATP hydrolysis activity"/>
    <property type="evidence" value="ECO:0007669"/>
    <property type="project" value="InterPro"/>
</dbReference>
<dbReference type="Gene3D" id="3.40.50.300">
    <property type="entry name" value="P-loop containing nucleotide triphosphate hydrolases"/>
    <property type="match status" value="1"/>
</dbReference>
<accession>A0A1T4X7Q0</accession>
<dbReference type="PANTHER" id="PTHR43776:SF7">
    <property type="entry name" value="D,D-DIPEPTIDE TRANSPORT ATP-BINDING PROTEIN DDPF-RELATED"/>
    <property type="match status" value="1"/>
</dbReference>
<sequence>MSERIMTASDVTIEYPAHSVSSAHTAVKGFTLNVEPGEIIGLVGSSGSGKSTVASVISGSAAMAPSRDGAPRIVGGALSVLGYDLKRTRGRKLSRLTFGIGHLAQDAGSTLTSNMTVAEIIAEPLFLRDKHFDANDAGLRAATLLDRLLLPVGMLNMLPHELSSGQRQRVAVARALVMDPVFLVADEPTAGIDVSVRGQVVDVIASLQRDRGASAIIISHDLDVLRRSVDRIAVLHEGMVVGLGTIDEVLDDPHHPYVQGLARTVSGDQR</sequence>
<name>A0A1T4X7Q0_9MICO</name>
<dbReference type="PANTHER" id="PTHR43776">
    <property type="entry name" value="TRANSPORT ATP-BINDING PROTEIN"/>
    <property type="match status" value="1"/>
</dbReference>
<dbReference type="PROSITE" id="PS50893">
    <property type="entry name" value="ABC_TRANSPORTER_2"/>
    <property type="match status" value="1"/>
</dbReference>
<keyword evidence="2" id="KW-0813">Transport</keyword>
<dbReference type="PROSITE" id="PS00211">
    <property type="entry name" value="ABC_TRANSPORTER_1"/>
    <property type="match status" value="1"/>
</dbReference>
<dbReference type="GO" id="GO:0005524">
    <property type="term" value="F:ATP binding"/>
    <property type="evidence" value="ECO:0007669"/>
    <property type="project" value="UniProtKB-KW"/>
</dbReference>
<feature type="domain" description="ABC transporter" evidence="5">
    <location>
        <begin position="6"/>
        <end position="262"/>
    </location>
</feature>
<dbReference type="RefSeq" id="WP_044438534.1">
    <property type="nucleotide sequence ID" value="NZ_FUYG01000002.1"/>
</dbReference>
<dbReference type="Pfam" id="PF00005">
    <property type="entry name" value="ABC_tran"/>
    <property type="match status" value="1"/>
</dbReference>
<dbReference type="CDD" id="cd03257">
    <property type="entry name" value="ABC_NikE_OppD_transporters"/>
    <property type="match status" value="1"/>
</dbReference>
<gene>
    <name evidence="6" type="ORF">SAMN06295879_0806</name>
</gene>
<evidence type="ECO:0000313" key="7">
    <source>
        <dbReference type="Proteomes" id="UP000189735"/>
    </source>
</evidence>
<dbReference type="GO" id="GO:0055085">
    <property type="term" value="P:transmembrane transport"/>
    <property type="evidence" value="ECO:0007669"/>
    <property type="project" value="UniProtKB-ARBA"/>
</dbReference>